<dbReference type="EMBL" id="QZJZ01000067">
    <property type="protein sequence ID" value="RJP58383.1"/>
    <property type="molecule type" value="Genomic_DNA"/>
</dbReference>
<dbReference type="PROSITE" id="PS00548">
    <property type="entry name" value="RIBOSOMAL_S3"/>
    <property type="match status" value="1"/>
</dbReference>
<dbReference type="FunFam" id="3.30.300.20:FF:000001">
    <property type="entry name" value="30S ribosomal protein S3"/>
    <property type="match status" value="1"/>
</dbReference>
<evidence type="ECO:0000256" key="6">
    <source>
        <dbReference type="ARBA" id="ARBA00024998"/>
    </source>
</evidence>
<dbReference type="GO" id="GO:0006412">
    <property type="term" value="P:translation"/>
    <property type="evidence" value="ECO:0007669"/>
    <property type="project" value="UniProtKB-UniRule"/>
</dbReference>
<proteinExistence type="inferred from homology"/>
<evidence type="ECO:0000259" key="10">
    <source>
        <dbReference type="PROSITE" id="PS50823"/>
    </source>
</evidence>
<dbReference type="PROSITE" id="PS50823">
    <property type="entry name" value="KH_TYPE_2"/>
    <property type="match status" value="1"/>
</dbReference>
<comment type="subunit">
    <text evidence="8">Part of the 30S ribosomal subunit. Forms a tight complex with proteins S10 and S14.</text>
</comment>
<protein>
    <recommendedName>
        <fullName evidence="7 8">Small ribosomal subunit protein uS3</fullName>
    </recommendedName>
</protein>
<dbReference type="InterPro" id="IPR015946">
    <property type="entry name" value="KH_dom-like_a/b"/>
</dbReference>
<dbReference type="SUPFAM" id="SSF54814">
    <property type="entry name" value="Prokaryotic type KH domain (KH-domain type II)"/>
    <property type="match status" value="1"/>
</dbReference>
<dbReference type="GO" id="GO:0022627">
    <property type="term" value="C:cytosolic small ribosomal subunit"/>
    <property type="evidence" value="ECO:0007669"/>
    <property type="project" value="TreeGrafter"/>
</dbReference>
<dbReference type="NCBIfam" id="TIGR01009">
    <property type="entry name" value="rpsC_bact"/>
    <property type="match status" value="1"/>
</dbReference>
<dbReference type="Proteomes" id="UP000266426">
    <property type="component" value="Unassembled WGS sequence"/>
</dbReference>
<evidence type="ECO:0000256" key="9">
    <source>
        <dbReference type="RuleBase" id="RU003624"/>
    </source>
</evidence>
<evidence type="ECO:0000313" key="11">
    <source>
        <dbReference type="EMBL" id="RJP58383.1"/>
    </source>
</evidence>
<evidence type="ECO:0000256" key="3">
    <source>
        <dbReference type="ARBA" id="ARBA00022884"/>
    </source>
</evidence>
<evidence type="ECO:0000256" key="2">
    <source>
        <dbReference type="ARBA" id="ARBA00022730"/>
    </source>
</evidence>
<dbReference type="SUPFAM" id="SSF54821">
    <property type="entry name" value="Ribosomal protein S3 C-terminal domain"/>
    <property type="match status" value="1"/>
</dbReference>
<dbReference type="Gene3D" id="3.30.1140.32">
    <property type="entry name" value="Ribosomal protein S3, C-terminal domain"/>
    <property type="match status" value="1"/>
</dbReference>
<dbReference type="InterPro" id="IPR004044">
    <property type="entry name" value="KH_dom_type_2"/>
</dbReference>
<dbReference type="PANTHER" id="PTHR11760:SF19">
    <property type="entry name" value="SMALL RIBOSOMAL SUBUNIT PROTEIN US3C"/>
    <property type="match status" value="1"/>
</dbReference>
<dbReference type="SMART" id="SM00322">
    <property type="entry name" value="KH"/>
    <property type="match status" value="1"/>
</dbReference>
<evidence type="ECO:0000256" key="7">
    <source>
        <dbReference type="ARBA" id="ARBA00035257"/>
    </source>
</evidence>
<dbReference type="InterPro" id="IPR036419">
    <property type="entry name" value="Ribosomal_S3_C_sf"/>
</dbReference>
<dbReference type="InterPro" id="IPR001351">
    <property type="entry name" value="Ribosomal_uS3_C"/>
</dbReference>
<comment type="similarity">
    <text evidence="1 8 9">Belongs to the universal ribosomal protein uS3 family.</text>
</comment>
<dbReference type="InterPro" id="IPR018280">
    <property type="entry name" value="Ribosomal_uS3_CS"/>
</dbReference>
<comment type="caution">
    <text evidence="11">The sequence shown here is derived from an EMBL/GenBank/DDBJ whole genome shotgun (WGS) entry which is preliminary data.</text>
</comment>
<dbReference type="GO" id="GO:0003735">
    <property type="term" value="F:structural constituent of ribosome"/>
    <property type="evidence" value="ECO:0007669"/>
    <property type="project" value="InterPro"/>
</dbReference>
<keyword evidence="2 8" id="KW-0699">rRNA-binding</keyword>
<dbReference type="CDD" id="cd02412">
    <property type="entry name" value="KH-II_30S_S3"/>
    <property type="match status" value="1"/>
</dbReference>
<reference evidence="11 12" key="1">
    <citation type="journal article" date="2017" name="ISME J.">
        <title>Energy and carbon metabolisms in a deep terrestrial subsurface fluid microbial community.</title>
        <authorList>
            <person name="Momper L."/>
            <person name="Jungbluth S.P."/>
            <person name="Lee M.D."/>
            <person name="Amend J.P."/>
        </authorList>
    </citation>
    <scope>NUCLEOTIDE SEQUENCE [LARGE SCALE GENOMIC DNA]</scope>
    <source>
        <strain evidence="11">SURF_26</strain>
    </source>
</reference>
<keyword evidence="4 8" id="KW-0689">Ribosomal protein</keyword>
<evidence type="ECO:0000256" key="1">
    <source>
        <dbReference type="ARBA" id="ARBA00010761"/>
    </source>
</evidence>
<evidence type="ECO:0000313" key="12">
    <source>
        <dbReference type="Proteomes" id="UP000266426"/>
    </source>
</evidence>
<dbReference type="PANTHER" id="PTHR11760">
    <property type="entry name" value="30S/40S RIBOSOMAL PROTEIN S3"/>
    <property type="match status" value="1"/>
</dbReference>
<organism evidence="11 12">
    <name type="scientific">Candidatus Auribacter fodinae</name>
    <dbReference type="NCBI Taxonomy" id="2093366"/>
    <lineage>
        <taxon>Bacteria</taxon>
        <taxon>Pseudomonadati</taxon>
        <taxon>Candidatus Auribacterota</taxon>
        <taxon>Candidatus Auribacteria</taxon>
        <taxon>Candidatus Auribacterales</taxon>
        <taxon>Candidatus Auribacteraceae</taxon>
        <taxon>Candidatus Auribacter</taxon>
    </lineage>
</organism>
<evidence type="ECO:0000256" key="8">
    <source>
        <dbReference type="HAMAP-Rule" id="MF_01309"/>
    </source>
</evidence>
<dbReference type="HAMAP" id="MF_01309_B">
    <property type="entry name" value="Ribosomal_uS3_B"/>
    <property type="match status" value="1"/>
</dbReference>
<sequence>MGQKVNPIGFRIVLNKDWQSRWYANKADFGDLLREDTVIRNYLKKRLYFAGVPRIVIERASNRAKITIHAARPGIIIGRKGAEIDRIKQDLAQFTNKELFIDIVEVKDPDMNAQLVAENIANQLERRVSHRRAMKKAVTTAISSGAEGIKILCSGRLGGSEMSRSEGYKEGKIPLHTLRADIDYGFTEARTTYGAIGVKVWICKGEKLPEKKATE</sequence>
<dbReference type="Pfam" id="PF00189">
    <property type="entry name" value="Ribosomal_S3_C"/>
    <property type="match status" value="1"/>
</dbReference>
<dbReference type="GO" id="GO:0019843">
    <property type="term" value="F:rRNA binding"/>
    <property type="evidence" value="ECO:0007669"/>
    <property type="project" value="UniProtKB-UniRule"/>
</dbReference>
<dbReference type="Gene3D" id="3.30.300.20">
    <property type="match status" value="1"/>
</dbReference>
<comment type="function">
    <text evidence="6 8">Binds the lower part of the 30S subunit head. Binds mRNA in the 70S ribosome, positioning it for translation.</text>
</comment>
<evidence type="ECO:0000256" key="4">
    <source>
        <dbReference type="ARBA" id="ARBA00022980"/>
    </source>
</evidence>
<dbReference type="InterPro" id="IPR057258">
    <property type="entry name" value="Ribosomal_uS3"/>
</dbReference>
<keyword evidence="5 8" id="KW-0687">Ribonucleoprotein</keyword>
<dbReference type="AlphaFoldDB" id="A0A3A4R170"/>
<dbReference type="Pfam" id="PF07650">
    <property type="entry name" value="KH_2"/>
    <property type="match status" value="1"/>
</dbReference>
<evidence type="ECO:0000256" key="5">
    <source>
        <dbReference type="ARBA" id="ARBA00023274"/>
    </source>
</evidence>
<dbReference type="GO" id="GO:0003729">
    <property type="term" value="F:mRNA binding"/>
    <property type="evidence" value="ECO:0007669"/>
    <property type="project" value="UniProtKB-UniRule"/>
</dbReference>
<dbReference type="InterPro" id="IPR009019">
    <property type="entry name" value="KH_sf_prok-type"/>
</dbReference>
<keyword evidence="3 8" id="KW-0694">RNA-binding</keyword>
<gene>
    <name evidence="8" type="primary">rpsC</name>
    <name evidence="11" type="ORF">C4541_07975</name>
</gene>
<accession>A0A3A4R170</accession>
<name>A0A3A4R170_9BACT</name>
<feature type="domain" description="KH type-2" evidence="10">
    <location>
        <begin position="39"/>
        <end position="107"/>
    </location>
</feature>
<dbReference type="InterPro" id="IPR004087">
    <property type="entry name" value="KH_dom"/>
</dbReference>
<dbReference type="InterPro" id="IPR005704">
    <property type="entry name" value="Ribosomal_uS3_bac-typ"/>
</dbReference>